<feature type="domain" description="Cadherin" evidence="12">
    <location>
        <begin position="602"/>
        <end position="719"/>
    </location>
</feature>
<dbReference type="PROSITE" id="PS50268">
    <property type="entry name" value="CADHERIN_2"/>
    <property type="match status" value="7"/>
</dbReference>
<dbReference type="SMART" id="SM00112">
    <property type="entry name" value="CA"/>
    <property type="match status" value="6"/>
</dbReference>
<reference evidence="15" key="3">
    <citation type="submission" date="2020-10" db="UniProtKB">
        <authorList>
            <consortium name="WormBaseParasite"/>
        </authorList>
    </citation>
    <scope>IDENTIFICATION</scope>
</reference>
<evidence type="ECO:0000256" key="9">
    <source>
        <dbReference type="SAM" id="MobiDB-lite"/>
    </source>
</evidence>
<evidence type="ECO:0000256" key="1">
    <source>
        <dbReference type="ARBA" id="ARBA00004167"/>
    </source>
</evidence>
<keyword evidence="2 10" id="KW-0812">Transmembrane</keyword>
<feature type="chain" id="PRO_5036289542" evidence="11">
    <location>
        <begin position="26"/>
        <end position="1451"/>
    </location>
</feature>
<dbReference type="WBParaSite" id="EgrG_000570400">
    <property type="protein sequence ID" value="EgrG_000570400"/>
    <property type="gene ID" value="EgrG_000570400"/>
</dbReference>
<dbReference type="SUPFAM" id="SSF49313">
    <property type="entry name" value="Cadherin-like"/>
    <property type="match status" value="6"/>
</dbReference>
<keyword evidence="4 8" id="KW-0106">Calcium</keyword>
<feature type="compositionally biased region" description="Low complexity" evidence="9">
    <location>
        <begin position="1426"/>
        <end position="1437"/>
    </location>
</feature>
<keyword evidence="3" id="KW-0677">Repeat</keyword>
<feature type="signal peptide" evidence="11">
    <location>
        <begin position="1"/>
        <end position="25"/>
    </location>
</feature>
<evidence type="ECO:0000256" key="6">
    <source>
        <dbReference type="ARBA" id="ARBA00023136"/>
    </source>
</evidence>
<gene>
    <name evidence="15" type="primary">EGR_05859</name>
    <name evidence="13" type="ORF">EgrG_000570400</name>
</gene>
<accession>A0A068X0R8</accession>
<feature type="region of interest" description="Disordered" evidence="9">
    <location>
        <begin position="1360"/>
        <end position="1437"/>
    </location>
</feature>
<evidence type="ECO:0000256" key="8">
    <source>
        <dbReference type="PROSITE-ProRule" id="PRU00043"/>
    </source>
</evidence>
<name>A0A068X0R8_ECHGR</name>
<feature type="domain" description="Cadherin" evidence="12">
    <location>
        <begin position="24"/>
        <end position="177"/>
    </location>
</feature>
<keyword evidence="7" id="KW-0325">Glycoprotein</keyword>
<protein>
    <submittedName>
        <fullName evidence="13 15">Protocadherin 1</fullName>
    </submittedName>
</protein>
<dbReference type="PROSITE" id="PS00232">
    <property type="entry name" value="CADHERIN_1"/>
    <property type="match status" value="4"/>
</dbReference>
<evidence type="ECO:0000259" key="12">
    <source>
        <dbReference type="PROSITE" id="PS50268"/>
    </source>
</evidence>
<dbReference type="InterPro" id="IPR050174">
    <property type="entry name" value="Protocadherin/Cadherin-CA"/>
</dbReference>
<dbReference type="PRINTS" id="PR00205">
    <property type="entry name" value="CADHERIN"/>
</dbReference>
<feature type="region of interest" description="Disordered" evidence="9">
    <location>
        <begin position="961"/>
        <end position="1005"/>
    </location>
</feature>
<organism evidence="13">
    <name type="scientific">Echinococcus granulosus</name>
    <name type="common">Hydatid tapeworm</name>
    <dbReference type="NCBI Taxonomy" id="6210"/>
    <lineage>
        <taxon>Eukaryota</taxon>
        <taxon>Metazoa</taxon>
        <taxon>Spiralia</taxon>
        <taxon>Lophotrochozoa</taxon>
        <taxon>Platyhelminthes</taxon>
        <taxon>Cestoda</taxon>
        <taxon>Eucestoda</taxon>
        <taxon>Cyclophyllidea</taxon>
        <taxon>Taeniidae</taxon>
        <taxon>Echinococcus</taxon>
        <taxon>Echinococcus granulosus group</taxon>
    </lineage>
</organism>
<keyword evidence="6 10" id="KW-0472">Membrane</keyword>
<keyword evidence="5 10" id="KW-1133">Transmembrane helix</keyword>
<feature type="domain" description="Cadherin" evidence="12">
    <location>
        <begin position="476"/>
        <end position="601"/>
    </location>
</feature>
<feature type="domain" description="Cadherin" evidence="12">
    <location>
        <begin position="720"/>
        <end position="829"/>
    </location>
</feature>
<comment type="subcellular location">
    <subcellularLocation>
        <location evidence="1">Membrane</location>
        <topology evidence="1">Single-pass membrane protein</topology>
    </subcellularLocation>
</comment>
<evidence type="ECO:0000256" key="5">
    <source>
        <dbReference type="ARBA" id="ARBA00022989"/>
    </source>
</evidence>
<dbReference type="GO" id="GO:0005886">
    <property type="term" value="C:plasma membrane"/>
    <property type="evidence" value="ECO:0007669"/>
    <property type="project" value="InterPro"/>
</dbReference>
<reference evidence="13" key="2">
    <citation type="submission" date="2014-06" db="EMBL/GenBank/DDBJ databases">
        <authorList>
            <person name="Aslett M."/>
        </authorList>
    </citation>
    <scope>NUCLEOTIDE SEQUENCE</scope>
</reference>
<dbReference type="PANTHER" id="PTHR24028">
    <property type="entry name" value="CADHERIN-87A"/>
    <property type="match status" value="1"/>
</dbReference>
<evidence type="ECO:0000256" key="7">
    <source>
        <dbReference type="ARBA" id="ARBA00023180"/>
    </source>
</evidence>
<feature type="transmembrane region" description="Helical" evidence="10">
    <location>
        <begin position="1031"/>
        <end position="1054"/>
    </location>
</feature>
<dbReference type="CDD" id="cd11304">
    <property type="entry name" value="Cadherin_repeat"/>
    <property type="match status" value="6"/>
</dbReference>
<feature type="domain" description="Cadherin" evidence="12">
    <location>
        <begin position="203"/>
        <end position="310"/>
    </location>
</feature>
<evidence type="ECO:0000313" key="13">
    <source>
        <dbReference type="EMBL" id="CDS23568.1"/>
    </source>
</evidence>
<evidence type="ECO:0000256" key="10">
    <source>
        <dbReference type="SAM" id="Phobius"/>
    </source>
</evidence>
<dbReference type="GO" id="GO:0005509">
    <property type="term" value="F:calcium ion binding"/>
    <property type="evidence" value="ECO:0007669"/>
    <property type="project" value="UniProtKB-UniRule"/>
</dbReference>
<evidence type="ECO:0000313" key="15">
    <source>
        <dbReference type="WBParaSite" id="EgrG_000570400"/>
    </source>
</evidence>
<dbReference type="EMBL" id="LK028592">
    <property type="protein sequence ID" value="CDS23568.1"/>
    <property type="molecule type" value="Genomic_DNA"/>
</dbReference>
<evidence type="ECO:0000313" key="14">
    <source>
        <dbReference type="Proteomes" id="UP000492820"/>
    </source>
</evidence>
<dbReference type="FunFam" id="2.60.40.60:FF:000020">
    <property type="entry name" value="Dachsous cadherin-related 1b"/>
    <property type="match status" value="1"/>
</dbReference>
<evidence type="ECO:0000256" key="3">
    <source>
        <dbReference type="ARBA" id="ARBA00022737"/>
    </source>
</evidence>
<feature type="compositionally biased region" description="Low complexity" evidence="9">
    <location>
        <begin position="1369"/>
        <end position="1386"/>
    </location>
</feature>
<proteinExistence type="predicted"/>
<dbReference type="GO" id="GO:0007156">
    <property type="term" value="P:homophilic cell adhesion via plasma membrane adhesion molecules"/>
    <property type="evidence" value="ECO:0007669"/>
    <property type="project" value="InterPro"/>
</dbReference>
<dbReference type="Gene3D" id="2.60.40.60">
    <property type="entry name" value="Cadherins"/>
    <property type="match status" value="7"/>
</dbReference>
<feature type="compositionally biased region" description="Gly residues" evidence="9">
    <location>
        <begin position="961"/>
        <end position="974"/>
    </location>
</feature>
<feature type="compositionally biased region" description="Polar residues" evidence="9">
    <location>
        <begin position="976"/>
        <end position="991"/>
    </location>
</feature>
<dbReference type="InterPro" id="IPR002126">
    <property type="entry name" value="Cadherin-like_dom"/>
</dbReference>
<feature type="domain" description="Cadherin" evidence="12">
    <location>
        <begin position="321"/>
        <end position="449"/>
    </location>
</feature>
<feature type="domain" description="Cadherin" evidence="12">
    <location>
        <begin position="833"/>
        <end position="946"/>
    </location>
</feature>
<dbReference type="Proteomes" id="UP000492820">
    <property type="component" value="Unassembled WGS sequence"/>
</dbReference>
<reference evidence="13 14" key="1">
    <citation type="journal article" date="2013" name="Nature">
        <title>The genomes of four tapeworm species reveal adaptations to parasitism.</title>
        <authorList>
            <person name="Tsai I.J."/>
            <person name="Zarowiecki M."/>
            <person name="Holroyd N."/>
            <person name="Garciarrubio A."/>
            <person name="Sanchez-Flores A."/>
            <person name="Brooks K.L."/>
            <person name="Tracey A."/>
            <person name="Bobes R.J."/>
            <person name="Fragoso G."/>
            <person name="Sciutto E."/>
            <person name="Aslett M."/>
            <person name="Beasley H."/>
            <person name="Bennett H.M."/>
            <person name="Cai J."/>
            <person name="Camicia F."/>
            <person name="Clark R."/>
            <person name="Cucher M."/>
            <person name="De Silva N."/>
            <person name="Day T.A."/>
            <person name="Deplazes P."/>
            <person name="Estrada K."/>
            <person name="Fernandez C."/>
            <person name="Holland P.W."/>
            <person name="Hou J."/>
            <person name="Hu S."/>
            <person name="Huckvale T."/>
            <person name="Hung S.S."/>
            <person name="Kamenetzky L."/>
            <person name="Keane J.A."/>
            <person name="Kiss F."/>
            <person name="Koziol U."/>
            <person name="Lambert O."/>
            <person name="Liu K."/>
            <person name="Luo X."/>
            <person name="Luo Y."/>
            <person name="Macchiaroli N."/>
            <person name="Nichol S."/>
            <person name="Paps J."/>
            <person name="Parkinson J."/>
            <person name="Pouchkina-Stantcheva N."/>
            <person name="Riddiford N."/>
            <person name="Rosenzvit M."/>
            <person name="Salinas G."/>
            <person name="Wasmuth J.D."/>
            <person name="Zamanian M."/>
            <person name="Zheng Y."/>
            <person name="Cai X."/>
            <person name="Soberon X."/>
            <person name="Olson P.D."/>
            <person name="Laclette J.P."/>
            <person name="Brehm K."/>
            <person name="Berriman M."/>
            <person name="Garciarrubio A."/>
            <person name="Bobes R.J."/>
            <person name="Fragoso G."/>
            <person name="Sanchez-Flores A."/>
            <person name="Estrada K."/>
            <person name="Cevallos M.A."/>
            <person name="Morett E."/>
            <person name="Gonzalez V."/>
            <person name="Portillo T."/>
            <person name="Ochoa-Leyva A."/>
            <person name="Jose M.V."/>
            <person name="Sciutto E."/>
            <person name="Landa A."/>
            <person name="Jimenez L."/>
            <person name="Valdes V."/>
            <person name="Carrero J.C."/>
            <person name="Larralde C."/>
            <person name="Morales-Montor J."/>
            <person name="Limon-Lason J."/>
            <person name="Soberon X."/>
            <person name="Laclette J.P."/>
        </authorList>
    </citation>
    <scope>NUCLEOTIDE SEQUENCE [LARGE SCALE GENOMIC DNA]</scope>
</reference>
<sequence length="1451" mass="156669">MPSTLRMSLDVVIFAFLLVVGVSRTEVIELQTSEELPGGSVIADLRALISKSGKFPELQMPVFKAVGSDDIGNRLVDVTSEGKLVVIHRIDREKLCPLYPLSIFPGPQSDFGGPPPGTFGFSSQPILTTSLASNGQCVITLRVAVTEKGEVSDPLDLSNIYQLRITVLDVNDQAPFWPENLQRHVIEFRDGDPVGKRQSLPLAIDLDQGENARISYRIEQDLVDEPSPEGWDSIPFKLIHDQSDGSLYLQTEREIDHEVTSSYKLVLKATDGVDKSVPDSIVAERFLRQHTSTLALTVVVQDINDNDPKFTQPVFTPDRPVSEATPVGSVVLRLKATDADSGENGAFHFGFAPNVGWRSIDKLAQHLFDVRPNGNVVVRRPLNVDRRWKLVDDLKKSSNSDLFGRDTVKGMEFSFKVVVVDEADSRYARSSEATVNIVVMDENDEAPVIGVMRPTTSGECVKSLGKPTGITSSRLSTQTSYACVFENAPVDTFVATIQVSDMDFCGEDEHECVLDNKNFTLVAEEHANTRLSANQLTHVFNSQALKGPGVSQYAILTAVALDREATPFQQIQILCTDRANHQSVHNVTVLIGDINDHKPQFAQEVMTYQVPENSPPGTILKPLSVGPTRNSVSLATDGDVGKNGMVKYSFIEGSRTSENFSIDPFTAAISTRIPFDREENGKYVFNILAVDQADGENTLTGTGTVEVMVLDVNDNPPVFAQETYTFQIAENLPRGTRVGQVTAFDLDDQGPVSYYLSSDHDALVFQIDRTSGELFTRRPLDREDQSNYTFNVLVRDFAASGGGVEKKTYTATATVTVVLEDENDNSPVFILPNATANTLTVAVSQTLGHKLAVIIASDADEGDNGRITYKIKAGNSLNLFSIDPQSGLLFLADSLSRFNEATNTSSADEAATARAIQLSTQPTVHVITLEACDSGVEPRCTVSPNLRIHVQPERRYRLGGESGGGVGAAAGGGEQNHFSDGSQSHSVTLQPQEGDGVAGDEGQAGWNGMKISSTRVTASGLRGWSSGSNEIIIICMSVLFVILLVAILALTILLRNCKIGPVKQMTVSATQRSLSRSKTPTYLGTIPSSQSGVEAAGSVVGTLNSPPPSQPLPQLAVSGGGGGSGVGVIQSQSEMILCQRAGGNILPQSQSFFEMPKSMTQEFATFAPASLEGYQGGCKKQASAARSADLLLPVKYAHIPNNKEITPQGQAIDKIFVSHPYAVPRNDAVCCGEYQALQATGLYALEKHLEGQQRQVLGQNGQPPQLKGFRPSTSCVPRFLASGGRTGTQSDDSFPMQRVVDGHSQVAYTYGRYVGLKPNQTFATNTIDPRLFDQQQQQQPNQQTAQRLYIRNFPRSKSAHTVAAPVVTGSKSAEGSGESSEGGVSKSAEECGGESMMLLLPEAEGRSEMSEPLSTTEERVECFPPSEGQQQMSSASSSKLVALAFREASFV</sequence>
<dbReference type="PANTHER" id="PTHR24028:SF146">
    <property type="entry name" value="CADHERIN 96CB, ISOFORM D-RELATED"/>
    <property type="match status" value="1"/>
</dbReference>
<dbReference type="FunFam" id="2.60.40.60:FF:000092">
    <property type="entry name" value="Protocadherin 8"/>
    <property type="match status" value="1"/>
</dbReference>
<dbReference type="OrthoDB" id="6252479at2759"/>
<dbReference type="Pfam" id="PF00028">
    <property type="entry name" value="Cadherin"/>
    <property type="match status" value="3"/>
</dbReference>
<evidence type="ECO:0000256" key="4">
    <source>
        <dbReference type="ARBA" id="ARBA00022837"/>
    </source>
</evidence>
<evidence type="ECO:0000256" key="11">
    <source>
        <dbReference type="SAM" id="SignalP"/>
    </source>
</evidence>
<dbReference type="InterPro" id="IPR020894">
    <property type="entry name" value="Cadherin_CS"/>
</dbReference>
<dbReference type="InterPro" id="IPR015919">
    <property type="entry name" value="Cadherin-like_sf"/>
</dbReference>
<keyword evidence="11" id="KW-0732">Signal</keyword>
<evidence type="ECO:0000256" key="2">
    <source>
        <dbReference type="ARBA" id="ARBA00022692"/>
    </source>
</evidence>